<dbReference type="AlphaFoldDB" id="A0A834TW42"/>
<organism evidence="2 3">
    <name type="scientific">Senna tora</name>
    <dbReference type="NCBI Taxonomy" id="362788"/>
    <lineage>
        <taxon>Eukaryota</taxon>
        <taxon>Viridiplantae</taxon>
        <taxon>Streptophyta</taxon>
        <taxon>Embryophyta</taxon>
        <taxon>Tracheophyta</taxon>
        <taxon>Spermatophyta</taxon>
        <taxon>Magnoliopsida</taxon>
        <taxon>eudicotyledons</taxon>
        <taxon>Gunneridae</taxon>
        <taxon>Pentapetalae</taxon>
        <taxon>rosids</taxon>
        <taxon>fabids</taxon>
        <taxon>Fabales</taxon>
        <taxon>Fabaceae</taxon>
        <taxon>Caesalpinioideae</taxon>
        <taxon>Cassia clade</taxon>
        <taxon>Senna</taxon>
    </lineage>
</organism>
<feature type="compositionally biased region" description="Polar residues" evidence="1">
    <location>
        <begin position="65"/>
        <end position="78"/>
    </location>
</feature>
<dbReference type="Proteomes" id="UP000634136">
    <property type="component" value="Unassembled WGS sequence"/>
</dbReference>
<dbReference type="GO" id="GO:0003964">
    <property type="term" value="F:RNA-directed DNA polymerase activity"/>
    <property type="evidence" value="ECO:0007669"/>
    <property type="project" value="UniProtKB-KW"/>
</dbReference>
<feature type="compositionally biased region" description="Basic and acidic residues" evidence="1">
    <location>
        <begin position="10"/>
        <end position="20"/>
    </location>
</feature>
<comment type="caution">
    <text evidence="2">The sequence shown here is derived from an EMBL/GenBank/DDBJ whole genome shotgun (WGS) entry which is preliminary data.</text>
</comment>
<gene>
    <name evidence="2" type="ORF">G2W53_018559</name>
</gene>
<feature type="compositionally biased region" description="Polar residues" evidence="1">
    <location>
        <begin position="252"/>
        <end position="276"/>
    </location>
</feature>
<feature type="compositionally biased region" description="Low complexity" evidence="1">
    <location>
        <begin position="235"/>
        <end position="245"/>
    </location>
</feature>
<keyword evidence="3" id="KW-1185">Reference proteome</keyword>
<feature type="compositionally biased region" description="Basic and acidic residues" evidence="1">
    <location>
        <begin position="47"/>
        <end position="64"/>
    </location>
</feature>
<dbReference type="EMBL" id="JAAIUW010000006">
    <property type="protein sequence ID" value="KAF7827395.1"/>
    <property type="molecule type" value="Genomic_DNA"/>
</dbReference>
<sequence>MASPTSGEASGDKNDHPLSKEEEDNPDRSKKKVRTGDDSFTGTKSIAPREEEWMQDAVPEHQEEGANSSSPVVTTNEMASPMEESPRQDRKEIADTPMRECQVGTGVTDPKVKKPLIWESDPSNIPSFKDKLLGINGRGQGQSRFEVLSELEDTTSFEVKEKTQGLASMESDHMEIIVAPPPKSGNQGKGDLQGPKGRSKKTDTPSLGGKTLASLPKVGNAGKKGSKTHQEKANTHTVVTSNSSSIKHSARLGTTSSPSKPGVTSTKSPIKASTDSGKPKQRKPPDFDVTLEQMRIMEKSLRESEDLIILVQDFFKNLFSREAVPTIPHNRSRDWPLKKGFSNSDLCQRCKEAPETAIHAVRDCKYAKQLWTNLVRQDQHNKFFGSNLQTWLHENLSINMGGGNGLPWSLVFAVTCWICWKQRNDFIFNNKEIDASSSLRVTFSHVPRDGNYVADSLAKYGHSLPLGLRIFTDPPPVCIGYLSEDKAKAGLGLL</sequence>
<accession>A0A834TW42</accession>
<feature type="region of interest" description="Disordered" evidence="1">
    <location>
        <begin position="1"/>
        <end position="128"/>
    </location>
</feature>
<evidence type="ECO:0000256" key="1">
    <source>
        <dbReference type="SAM" id="MobiDB-lite"/>
    </source>
</evidence>
<evidence type="ECO:0000313" key="3">
    <source>
        <dbReference type="Proteomes" id="UP000634136"/>
    </source>
</evidence>
<name>A0A834TW42_9FABA</name>
<feature type="compositionally biased region" description="Basic and acidic residues" evidence="1">
    <location>
        <begin position="84"/>
        <end position="98"/>
    </location>
</feature>
<feature type="region of interest" description="Disordered" evidence="1">
    <location>
        <begin position="167"/>
        <end position="286"/>
    </location>
</feature>
<keyword evidence="2" id="KW-0695">RNA-directed DNA polymerase</keyword>
<keyword evidence="2" id="KW-0808">Transferase</keyword>
<evidence type="ECO:0000313" key="2">
    <source>
        <dbReference type="EMBL" id="KAF7827395.1"/>
    </source>
</evidence>
<proteinExistence type="predicted"/>
<dbReference type="OrthoDB" id="1436393at2759"/>
<protein>
    <submittedName>
        <fullName evidence="2">Non-LTR retroelement reverse transcriptase</fullName>
    </submittedName>
</protein>
<keyword evidence="2" id="KW-0548">Nucleotidyltransferase</keyword>
<reference evidence="2" key="1">
    <citation type="submission" date="2020-09" db="EMBL/GenBank/DDBJ databases">
        <title>Genome-Enabled Discovery of Anthraquinone Biosynthesis in Senna tora.</title>
        <authorList>
            <person name="Kang S.-H."/>
            <person name="Pandey R.P."/>
            <person name="Lee C.-M."/>
            <person name="Sim J.-S."/>
            <person name="Jeong J.-T."/>
            <person name="Choi B.-S."/>
            <person name="Jung M."/>
            <person name="Ginzburg D."/>
            <person name="Zhao K."/>
            <person name="Won S.Y."/>
            <person name="Oh T.-J."/>
            <person name="Yu Y."/>
            <person name="Kim N.-H."/>
            <person name="Lee O.R."/>
            <person name="Lee T.-H."/>
            <person name="Bashyal P."/>
            <person name="Kim T.-S."/>
            <person name="Lee W.-H."/>
            <person name="Kawkins C."/>
            <person name="Kim C.-K."/>
            <person name="Kim J.S."/>
            <person name="Ahn B.O."/>
            <person name="Rhee S.Y."/>
            <person name="Sohng J.K."/>
        </authorList>
    </citation>
    <scope>NUCLEOTIDE SEQUENCE</scope>
    <source>
        <tissue evidence="2">Leaf</tissue>
    </source>
</reference>